<dbReference type="EMBL" id="LSKU01000001">
    <property type="protein sequence ID" value="KXG44816.1"/>
    <property type="molecule type" value="Genomic_DNA"/>
</dbReference>
<proteinExistence type="predicted"/>
<sequence>MTRKFRREIAKLNIPFLFTSCKETELISIALDFYYAFRKAFILDLEQIAVEQKVDVEVLKKGLKMIPEYDYFPPYHEEQTKKLIQTLILLQRIEKKPNLFVRLIYKKIKEDFMWPIQQIVELKRVHSINRVTVYGYNEDILVRLTHLPFQQIMVFTPISHKIHKRIVSPKIEYISDLYQAAQQTDLILFLSSLNVISTISLQRLGNYVSKKIIIDPLNLFEIDEMKALKWTYISKGRVKYV</sequence>
<gene>
    <name evidence="1" type="ORF">U473_12900</name>
</gene>
<evidence type="ECO:0000313" key="2">
    <source>
        <dbReference type="Proteomes" id="UP000070352"/>
    </source>
</evidence>
<dbReference type="Proteomes" id="UP000070352">
    <property type="component" value="Unassembled WGS sequence"/>
</dbReference>
<comment type="caution">
    <text evidence="1">The sequence shown here is derived from an EMBL/GenBank/DDBJ whole genome shotgun (WGS) entry which is preliminary data.</text>
</comment>
<dbReference type="PANTHER" id="PTHR43750:SF3">
    <property type="entry name" value="UDP-GLUCOSE 6-DEHYDROGENASE TUAD"/>
    <property type="match status" value="1"/>
</dbReference>
<name>A0A135L765_9BACI</name>
<dbReference type="InterPro" id="IPR036220">
    <property type="entry name" value="UDP-Glc/GDP-Man_DH_C_sf"/>
</dbReference>
<organism evidence="1 2">
    <name type="scientific">Tepidibacillus decaturensis</name>
    <dbReference type="NCBI Taxonomy" id="1413211"/>
    <lineage>
        <taxon>Bacteria</taxon>
        <taxon>Bacillati</taxon>
        <taxon>Bacillota</taxon>
        <taxon>Bacilli</taxon>
        <taxon>Bacillales</taxon>
        <taxon>Bacillaceae</taxon>
        <taxon>Tepidibacillus</taxon>
    </lineage>
</organism>
<dbReference type="SUPFAM" id="SSF52413">
    <property type="entry name" value="UDP-glucose/GDP-mannose dehydrogenase C-terminal domain"/>
    <property type="match status" value="1"/>
</dbReference>
<keyword evidence="2" id="KW-1185">Reference proteome</keyword>
<dbReference type="Gene3D" id="3.40.50.720">
    <property type="entry name" value="NAD(P)-binding Rossmann-like Domain"/>
    <property type="match status" value="1"/>
</dbReference>
<dbReference type="OrthoDB" id="9883391at2"/>
<protein>
    <submittedName>
        <fullName evidence="1">Uncharacterized protein</fullName>
    </submittedName>
</protein>
<dbReference type="AlphaFoldDB" id="A0A135L765"/>
<evidence type="ECO:0000313" key="1">
    <source>
        <dbReference type="EMBL" id="KXG44816.1"/>
    </source>
</evidence>
<dbReference type="RefSeq" id="WP_068727007.1">
    <property type="nucleotide sequence ID" value="NZ_LSKU01000001.1"/>
</dbReference>
<reference evidence="1 2" key="1">
    <citation type="submission" date="2016-02" db="EMBL/GenBank/DDBJ databases">
        <title>Draft Genome for Tepidibacillus decaturensis nov. sp. Strain Z9, an Anaerobic, Moderately Thermophilic and Heterotrophic Bacterium from Deep Subsurface of the Illinois Basin, USA.</title>
        <authorList>
            <person name="Dong Y."/>
            <person name="Chang J.Y."/>
            <person name="Sanford R."/>
            <person name="Fouke B.W."/>
        </authorList>
    </citation>
    <scope>NUCLEOTIDE SEQUENCE [LARGE SCALE GENOMIC DNA]</scope>
    <source>
        <strain evidence="1 2">Z9</strain>
    </source>
</reference>
<dbReference type="PANTHER" id="PTHR43750">
    <property type="entry name" value="UDP-GLUCOSE 6-DEHYDROGENASE TUAD"/>
    <property type="match status" value="1"/>
</dbReference>
<dbReference type="STRING" id="1413211.U473_12900"/>
<accession>A0A135L765</accession>